<sequence length="387" mass="42744">MATTDSIEMAVLIFVLLAASSVAGGRRGWNEAFSQEEHMEMERRLNAINKTPVKSFKTEYGDVLDCIEIHKQPAFDHPLLKNHTIQMKPETNLKKMSNRISSESSSSPPLPRIVHCPRGTVPIKRIQKEDLIMEKLISSSFLSKFSSSRYSYSNPSNQDGHQLAGVSTTTKNYGVQGSVNLWSPEVAVDEFSLTYIFAATDPTSGVNAVQTGWAGDGGKTTGCFNVVCPGFVQVSTEMPVGLILRPVSSYDGAQYAVKLSLELDRSSRNWWLHCGAKHIGYWPGTLFGTLADGATRGGWGGEVYGPPTKPSPAMGSGHFPEEGFRKSCFISQMKLIDESYHFFDPDDRTIRVSTSKPKCYDVKYVSAGGEQWYHRIYFGGPPNCKLQ</sequence>
<feature type="chain" id="PRO_5042127167" description="Neprosin PEP catalytic domain-containing protein" evidence="1">
    <location>
        <begin position="24"/>
        <end position="387"/>
    </location>
</feature>
<accession>A0AAD3T310</accession>
<dbReference type="AlphaFoldDB" id="A0AAD3T310"/>
<evidence type="ECO:0000313" key="4">
    <source>
        <dbReference type="Proteomes" id="UP001279734"/>
    </source>
</evidence>
<dbReference type="InterPro" id="IPR025521">
    <property type="entry name" value="Neprosin_propep"/>
</dbReference>
<dbReference type="InterPro" id="IPR053168">
    <property type="entry name" value="Glutamic_endopeptidase"/>
</dbReference>
<keyword evidence="1" id="KW-0732">Signal</keyword>
<feature type="domain" description="Neprosin PEP catalytic" evidence="2">
    <location>
        <begin position="153"/>
        <end position="385"/>
    </location>
</feature>
<dbReference type="PROSITE" id="PS52045">
    <property type="entry name" value="NEPROSIN_PEP_CD"/>
    <property type="match status" value="1"/>
</dbReference>
<dbReference type="Pfam" id="PF03080">
    <property type="entry name" value="Neprosin"/>
    <property type="match status" value="1"/>
</dbReference>
<name>A0AAD3T310_NEPGR</name>
<dbReference type="Proteomes" id="UP001279734">
    <property type="component" value="Unassembled WGS sequence"/>
</dbReference>
<organism evidence="3 4">
    <name type="scientific">Nepenthes gracilis</name>
    <name type="common">Slender pitcher plant</name>
    <dbReference type="NCBI Taxonomy" id="150966"/>
    <lineage>
        <taxon>Eukaryota</taxon>
        <taxon>Viridiplantae</taxon>
        <taxon>Streptophyta</taxon>
        <taxon>Embryophyta</taxon>
        <taxon>Tracheophyta</taxon>
        <taxon>Spermatophyta</taxon>
        <taxon>Magnoliopsida</taxon>
        <taxon>eudicotyledons</taxon>
        <taxon>Gunneridae</taxon>
        <taxon>Pentapetalae</taxon>
        <taxon>Caryophyllales</taxon>
        <taxon>Nepenthaceae</taxon>
        <taxon>Nepenthes</taxon>
    </lineage>
</organism>
<comment type="caution">
    <text evidence="3">The sequence shown here is derived from an EMBL/GenBank/DDBJ whole genome shotgun (WGS) entry which is preliminary data.</text>
</comment>
<reference evidence="3" key="1">
    <citation type="submission" date="2023-05" db="EMBL/GenBank/DDBJ databases">
        <title>Nepenthes gracilis genome sequencing.</title>
        <authorList>
            <person name="Fukushima K."/>
        </authorList>
    </citation>
    <scope>NUCLEOTIDE SEQUENCE</scope>
    <source>
        <strain evidence="3">SING2019-196</strain>
    </source>
</reference>
<keyword evidence="4" id="KW-1185">Reference proteome</keyword>
<gene>
    <name evidence="3" type="ORF">Nepgr_024541</name>
</gene>
<dbReference type="Pfam" id="PF14365">
    <property type="entry name" value="Neprosin_AP"/>
    <property type="match status" value="1"/>
</dbReference>
<proteinExistence type="predicted"/>
<protein>
    <recommendedName>
        <fullName evidence="2">Neprosin PEP catalytic domain-containing protein</fullName>
    </recommendedName>
</protein>
<dbReference type="PANTHER" id="PTHR31589">
    <property type="entry name" value="PROTEIN, PUTATIVE (DUF239)-RELATED-RELATED"/>
    <property type="match status" value="1"/>
</dbReference>
<dbReference type="PANTHER" id="PTHR31589:SF235">
    <property type="entry name" value="PROTEIN, PUTATIVE (DUF239)-RELATED"/>
    <property type="match status" value="1"/>
</dbReference>
<dbReference type="EMBL" id="BSYO01000025">
    <property type="protein sequence ID" value="GMH22698.1"/>
    <property type="molecule type" value="Genomic_DNA"/>
</dbReference>
<feature type="signal peptide" evidence="1">
    <location>
        <begin position="1"/>
        <end position="23"/>
    </location>
</feature>
<evidence type="ECO:0000259" key="2">
    <source>
        <dbReference type="PROSITE" id="PS52045"/>
    </source>
</evidence>
<evidence type="ECO:0000256" key="1">
    <source>
        <dbReference type="SAM" id="SignalP"/>
    </source>
</evidence>
<dbReference type="InterPro" id="IPR004314">
    <property type="entry name" value="Neprosin"/>
</dbReference>
<evidence type="ECO:0000313" key="3">
    <source>
        <dbReference type="EMBL" id="GMH22698.1"/>
    </source>
</evidence>